<reference evidence="2" key="1">
    <citation type="submission" date="2016-06" db="EMBL/GenBank/DDBJ databases">
        <title>Parallel loss of symbiosis genes in relatives of nitrogen-fixing non-legume Parasponia.</title>
        <authorList>
            <person name="Van Velzen R."/>
            <person name="Holmer R."/>
            <person name="Bu F."/>
            <person name="Rutten L."/>
            <person name="Van Zeijl A."/>
            <person name="Liu W."/>
            <person name="Santuari L."/>
            <person name="Cao Q."/>
            <person name="Sharma T."/>
            <person name="Shen D."/>
            <person name="Roswanjaya Y."/>
            <person name="Wardhani T."/>
            <person name="Kalhor M.S."/>
            <person name="Jansen J."/>
            <person name="Van den Hoogen J."/>
            <person name="Gungor B."/>
            <person name="Hartog M."/>
            <person name="Hontelez J."/>
            <person name="Verver J."/>
            <person name="Yang W.-C."/>
            <person name="Schijlen E."/>
            <person name="Repin R."/>
            <person name="Schilthuizen M."/>
            <person name="Schranz E."/>
            <person name="Heidstra R."/>
            <person name="Miyata K."/>
            <person name="Fedorova E."/>
            <person name="Kohlen W."/>
            <person name="Bisseling T."/>
            <person name="Smit S."/>
            <person name="Geurts R."/>
        </authorList>
    </citation>
    <scope>NUCLEOTIDE SEQUENCE [LARGE SCALE GENOMIC DNA]</scope>
    <source>
        <strain evidence="2">cv. RG33-2</strain>
    </source>
</reference>
<comment type="caution">
    <text evidence="1">The sequence shown here is derived from an EMBL/GenBank/DDBJ whole genome shotgun (WGS) entry which is preliminary data.</text>
</comment>
<name>A0A2P5ART4_TREOI</name>
<sequence>KLFNTSTNNLKATISLRLKCLNSKSSSMIKSPMISTPFSLLSPPKGPTSQLVYQGLSMAGCSPTPLFTLSILHMHSTGSQAARRVA</sequence>
<gene>
    <name evidence="1" type="ORF">TorRG33x02_343110</name>
</gene>
<evidence type="ECO:0000313" key="2">
    <source>
        <dbReference type="Proteomes" id="UP000237000"/>
    </source>
</evidence>
<evidence type="ECO:0000313" key="1">
    <source>
        <dbReference type="EMBL" id="PON39268.1"/>
    </source>
</evidence>
<protein>
    <submittedName>
        <fullName evidence="1">Uncharacterized protein</fullName>
    </submittedName>
</protein>
<dbReference type="EMBL" id="JXTC01000723">
    <property type="protein sequence ID" value="PON39268.1"/>
    <property type="molecule type" value="Genomic_DNA"/>
</dbReference>
<organism evidence="1 2">
    <name type="scientific">Trema orientale</name>
    <name type="common">Charcoal tree</name>
    <name type="synonym">Celtis orientalis</name>
    <dbReference type="NCBI Taxonomy" id="63057"/>
    <lineage>
        <taxon>Eukaryota</taxon>
        <taxon>Viridiplantae</taxon>
        <taxon>Streptophyta</taxon>
        <taxon>Embryophyta</taxon>
        <taxon>Tracheophyta</taxon>
        <taxon>Spermatophyta</taxon>
        <taxon>Magnoliopsida</taxon>
        <taxon>eudicotyledons</taxon>
        <taxon>Gunneridae</taxon>
        <taxon>Pentapetalae</taxon>
        <taxon>rosids</taxon>
        <taxon>fabids</taxon>
        <taxon>Rosales</taxon>
        <taxon>Cannabaceae</taxon>
        <taxon>Trema</taxon>
    </lineage>
</organism>
<proteinExistence type="predicted"/>
<dbReference type="Proteomes" id="UP000237000">
    <property type="component" value="Unassembled WGS sequence"/>
</dbReference>
<dbReference type="AlphaFoldDB" id="A0A2P5ART4"/>
<accession>A0A2P5ART4</accession>
<feature type="non-terminal residue" evidence="1">
    <location>
        <position position="1"/>
    </location>
</feature>
<keyword evidence="2" id="KW-1185">Reference proteome</keyword>
<dbReference type="InParanoid" id="A0A2P5ART4"/>